<dbReference type="AlphaFoldDB" id="M0QDY1"/>
<comment type="caution">
    <text evidence="1">The sequence shown here is derived from an EMBL/GenBank/DDBJ whole genome shotgun (WGS) entry which is preliminary data.</text>
</comment>
<reference evidence="1 2" key="1">
    <citation type="submission" date="2013-01" db="EMBL/GenBank/DDBJ databases">
        <title>Whole genome shotgun sequence of Gordonia soli NBRC 108243.</title>
        <authorList>
            <person name="Isaki-Nakamura S."/>
            <person name="Hosoyama A."/>
            <person name="Tsuchikane K."/>
            <person name="Ando Y."/>
            <person name="Baba S."/>
            <person name="Ohji S."/>
            <person name="Hamada M."/>
            <person name="Tamura T."/>
            <person name="Yamazoe A."/>
            <person name="Yamazaki S."/>
            <person name="Fujita N."/>
        </authorList>
    </citation>
    <scope>NUCLEOTIDE SEQUENCE [LARGE SCALE GENOMIC DNA]</scope>
    <source>
        <strain evidence="1 2">NBRC 108243</strain>
    </source>
</reference>
<dbReference type="EMBL" id="BANX01000002">
    <property type="protein sequence ID" value="GAC66531.1"/>
    <property type="molecule type" value="Genomic_DNA"/>
</dbReference>
<dbReference type="Proteomes" id="UP000011666">
    <property type="component" value="Unassembled WGS sequence"/>
</dbReference>
<proteinExistence type="predicted"/>
<evidence type="ECO:0000313" key="1">
    <source>
        <dbReference type="EMBL" id="GAC66531.1"/>
    </source>
</evidence>
<protein>
    <submittedName>
        <fullName evidence="1">Uncharacterized protein</fullName>
    </submittedName>
</protein>
<gene>
    <name evidence="1" type="ORF">GS4_02_02420</name>
</gene>
<accession>M0QDY1</accession>
<organism evidence="1 2">
    <name type="scientific">Gordonia soli NBRC 108243</name>
    <dbReference type="NCBI Taxonomy" id="1223545"/>
    <lineage>
        <taxon>Bacteria</taxon>
        <taxon>Bacillati</taxon>
        <taxon>Actinomycetota</taxon>
        <taxon>Actinomycetes</taxon>
        <taxon>Mycobacteriales</taxon>
        <taxon>Gordoniaceae</taxon>
        <taxon>Gordonia</taxon>
    </lineage>
</organism>
<dbReference type="STRING" id="1223545.GS4_02_02420"/>
<sequence length="60" mass="6801">MHEVFPTQCPNGHELGPNRILVGWDNTHLPHPCRLYVCRACDARMHDESISRPPRDPGIG</sequence>
<evidence type="ECO:0000313" key="2">
    <source>
        <dbReference type="Proteomes" id="UP000011666"/>
    </source>
</evidence>
<name>M0QDY1_9ACTN</name>
<keyword evidence="2" id="KW-1185">Reference proteome</keyword>